<reference evidence="2 3" key="1">
    <citation type="submission" date="2022-03" db="EMBL/GenBank/DDBJ databases">
        <authorList>
            <person name="Macdonald S."/>
            <person name="Ahmed S."/>
            <person name="Newling K."/>
        </authorList>
    </citation>
    <scope>NUCLEOTIDE SEQUENCE [LARGE SCALE GENOMIC DNA]</scope>
</reference>
<accession>A0ABC8IYA9</accession>
<dbReference type="EMBL" id="CAKOAT010064043">
    <property type="protein sequence ID" value="CAH8306206.1"/>
    <property type="molecule type" value="Genomic_DNA"/>
</dbReference>
<keyword evidence="3" id="KW-1185">Reference proteome</keyword>
<evidence type="ECO:0000256" key="1">
    <source>
        <dbReference type="SAM" id="MobiDB-lite"/>
    </source>
</evidence>
<evidence type="ECO:0000313" key="2">
    <source>
        <dbReference type="EMBL" id="CAH8306206.1"/>
    </source>
</evidence>
<proteinExistence type="predicted"/>
<gene>
    <name evidence="2" type="ORF">ERUC_LOCUS4333</name>
</gene>
<dbReference type="AlphaFoldDB" id="A0ABC8IYA9"/>
<comment type="caution">
    <text evidence="2">The sequence shown here is derived from an EMBL/GenBank/DDBJ whole genome shotgun (WGS) entry which is preliminary data.</text>
</comment>
<protein>
    <submittedName>
        <fullName evidence="2">Uncharacterized protein</fullName>
    </submittedName>
</protein>
<dbReference type="Proteomes" id="UP001642260">
    <property type="component" value="Unassembled WGS sequence"/>
</dbReference>
<feature type="compositionally biased region" description="Basic and acidic residues" evidence="1">
    <location>
        <begin position="69"/>
        <end position="85"/>
    </location>
</feature>
<sequence length="85" mass="9318">MDVLKKLEAEITETKTEVRMLKEKESNTEVPLASLNPELHKSIAKMAKAGADAAVKSAAAVDKSVSFNETKENGEEREKKDEEDG</sequence>
<evidence type="ECO:0000313" key="3">
    <source>
        <dbReference type="Proteomes" id="UP001642260"/>
    </source>
</evidence>
<feature type="region of interest" description="Disordered" evidence="1">
    <location>
        <begin position="60"/>
        <end position="85"/>
    </location>
</feature>
<name>A0ABC8IYA9_ERUVS</name>
<organism evidence="2 3">
    <name type="scientific">Eruca vesicaria subsp. sativa</name>
    <name type="common">Garden rocket</name>
    <name type="synonym">Eruca sativa</name>
    <dbReference type="NCBI Taxonomy" id="29727"/>
    <lineage>
        <taxon>Eukaryota</taxon>
        <taxon>Viridiplantae</taxon>
        <taxon>Streptophyta</taxon>
        <taxon>Embryophyta</taxon>
        <taxon>Tracheophyta</taxon>
        <taxon>Spermatophyta</taxon>
        <taxon>Magnoliopsida</taxon>
        <taxon>eudicotyledons</taxon>
        <taxon>Gunneridae</taxon>
        <taxon>Pentapetalae</taxon>
        <taxon>rosids</taxon>
        <taxon>malvids</taxon>
        <taxon>Brassicales</taxon>
        <taxon>Brassicaceae</taxon>
        <taxon>Brassiceae</taxon>
        <taxon>Eruca</taxon>
    </lineage>
</organism>